<reference evidence="2 3" key="1">
    <citation type="journal article" date="2020" name="Microorganisms">
        <title>Osmotic Adaptation and Compatible Solute Biosynthesis of Phototrophic Bacteria as Revealed from Genome Analyses.</title>
        <authorList>
            <person name="Imhoff J.F."/>
            <person name="Rahn T."/>
            <person name="Kunzel S."/>
            <person name="Keller A."/>
            <person name="Neulinger S.C."/>
        </authorList>
    </citation>
    <scope>NUCLEOTIDE SEQUENCE [LARGE SCALE GENOMIC DNA]</scope>
    <source>
        <strain evidence="2 3">DSM 6210</strain>
    </source>
</reference>
<dbReference type="InterPro" id="IPR001763">
    <property type="entry name" value="Rhodanese-like_dom"/>
</dbReference>
<dbReference type="PANTHER" id="PTHR45431:SF3">
    <property type="entry name" value="RHODANESE-LIKE DOMAIN-CONTAINING PROTEIN 15, CHLOROPLASTIC"/>
    <property type="match status" value="1"/>
</dbReference>
<dbReference type="CDD" id="cd01522">
    <property type="entry name" value="RHOD_1"/>
    <property type="match status" value="1"/>
</dbReference>
<dbReference type="InterPro" id="IPR052367">
    <property type="entry name" value="Thiosulfate_ST/Rhodanese-like"/>
</dbReference>
<evidence type="ECO:0000313" key="2">
    <source>
        <dbReference type="EMBL" id="MBK1633009.1"/>
    </source>
</evidence>
<accession>A0ABS1CND2</accession>
<organism evidence="2 3">
    <name type="scientific">Thiohalocapsa halophila</name>
    <dbReference type="NCBI Taxonomy" id="69359"/>
    <lineage>
        <taxon>Bacteria</taxon>
        <taxon>Pseudomonadati</taxon>
        <taxon>Pseudomonadota</taxon>
        <taxon>Gammaproteobacteria</taxon>
        <taxon>Chromatiales</taxon>
        <taxon>Chromatiaceae</taxon>
        <taxon>Thiohalocapsa</taxon>
    </lineage>
</organism>
<dbReference type="Proteomes" id="UP000748752">
    <property type="component" value="Unassembled WGS sequence"/>
</dbReference>
<dbReference type="SMART" id="SM00450">
    <property type="entry name" value="RHOD"/>
    <property type="match status" value="1"/>
</dbReference>
<dbReference type="Pfam" id="PF00581">
    <property type="entry name" value="Rhodanese"/>
    <property type="match status" value="1"/>
</dbReference>
<proteinExistence type="predicted"/>
<dbReference type="PROSITE" id="PS50206">
    <property type="entry name" value="RHODANESE_3"/>
    <property type="match status" value="1"/>
</dbReference>
<comment type="caution">
    <text evidence="2">The sequence shown here is derived from an EMBL/GenBank/DDBJ whole genome shotgun (WGS) entry which is preliminary data.</text>
</comment>
<evidence type="ECO:0000313" key="3">
    <source>
        <dbReference type="Proteomes" id="UP000748752"/>
    </source>
</evidence>
<dbReference type="InterPro" id="IPR036873">
    <property type="entry name" value="Rhodanese-like_dom_sf"/>
</dbReference>
<dbReference type="SUPFAM" id="SSF52821">
    <property type="entry name" value="Rhodanese/Cell cycle control phosphatase"/>
    <property type="match status" value="1"/>
</dbReference>
<dbReference type="PANTHER" id="PTHR45431">
    <property type="entry name" value="RHODANESE-LIKE DOMAIN-CONTAINING PROTEIN 15, CHLOROPLASTIC"/>
    <property type="match status" value="1"/>
</dbReference>
<dbReference type="EMBL" id="NRRV01000064">
    <property type="protein sequence ID" value="MBK1633009.1"/>
    <property type="molecule type" value="Genomic_DNA"/>
</dbReference>
<feature type="domain" description="Rhodanese" evidence="1">
    <location>
        <begin position="31"/>
        <end position="139"/>
    </location>
</feature>
<dbReference type="RefSeq" id="WP_200240934.1">
    <property type="nucleotide sequence ID" value="NZ_NRRV01000064.1"/>
</dbReference>
<evidence type="ECO:0000259" key="1">
    <source>
        <dbReference type="PROSITE" id="PS50206"/>
    </source>
</evidence>
<protein>
    <submittedName>
        <fullName evidence="2">Sulfurtransferase</fullName>
    </submittedName>
</protein>
<name>A0ABS1CND2_9GAMM</name>
<gene>
    <name evidence="2" type="ORF">CKO31_20085</name>
</gene>
<keyword evidence="3" id="KW-1185">Reference proteome</keyword>
<sequence>MTDPETDPKGAEAPRAPQALNPQAAYALLQESPQAVLVDIRSTMEYLFVGHPKGAVHVPWIDEPDWTVNPEFVTEIRKLLLGGASCTPEGPCAPVVLICRSGKRSLEAGKALLAAGLGNIYHVDEGFEGELDDDHHRSTLGGWRFRGLPWEQC</sequence>
<dbReference type="Gene3D" id="3.40.250.10">
    <property type="entry name" value="Rhodanese-like domain"/>
    <property type="match status" value="1"/>
</dbReference>